<sequence>MTYSEISRLTTFRSVLSVTGADHSDEDVKIAADLCAEVGAYLSVLIMSRLPLGGFIPEWPKQPAEAIAILEKRYRQIEKFSHDMAVLEKTSRDVQKLLRPMWLCYDVDTADYCDRASVSDVVRKRALCSDLTVVGPALLNDIDLGPFVINGSLFDTGKPVLVVPKDAEPTLSPRRVLVGWDSRVEASRAVGEALDLLSRAEEVRVALVDPEVTCTGKDTEPGADVTAYLTRHGARVSVDRLRSGGRPAATVLAQHAIDTSANMIVMGAYGSRRLRERLFGGVTRWIEGKPPLPLFLAR</sequence>
<gene>
    <name evidence="2" type="ORF">MPL1032_180024</name>
</gene>
<dbReference type="Gene3D" id="3.40.50.12370">
    <property type="match status" value="1"/>
</dbReference>
<organism evidence="2 3">
    <name type="scientific">Mesorhizobium plurifarium</name>
    <dbReference type="NCBI Taxonomy" id="69974"/>
    <lineage>
        <taxon>Bacteria</taxon>
        <taxon>Pseudomonadati</taxon>
        <taxon>Pseudomonadota</taxon>
        <taxon>Alphaproteobacteria</taxon>
        <taxon>Hyphomicrobiales</taxon>
        <taxon>Phyllobacteriaceae</taxon>
        <taxon>Mesorhizobium</taxon>
    </lineage>
</organism>
<dbReference type="EMBL" id="CCND01000010">
    <property type="protein sequence ID" value="CDX53514.1"/>
    <property type="molecule type" value="Genomic_DNA"/>
</dbReference>
<evidence type="ECO:0000313" key="3">
    <source>
        <dbReference type="Proteomes" id="UP000182888"/>
    </source>
</evidence>
<dbReference type="CDD" id="cd00293">
    <property type="entry name" value="USP-like"/>
    <property type="match status" value="1"/>
</dbReference>
<dbReference type="Pfam" id="PF00582">
    <property type="entry name" value="Usp"/>
    <property type="match status" value="1"/>
</dbReference>
<protein>
    <recommendedName>
        <fullName evidence="1">UspA domain-containing protein</fullName>
    </recommendedName>
</protein>
<dbReference type="SUPFAM" id="SSF52402">
    <property type="entry name" value="Adenine nucleotide alpha hydrolases-like"/>
    <property type="match status" value="1"/>
</dbReference>
<proteinExistence type="predicted"/>
<feature type="domain" description="UspA" evidence="1">
    <location>
        <begin position="174"/>
        <end position="284"/>
    </location>
</feature>
<evidence type="ECO:0000313" key="2">
    <source>
        <dbReference type="EMBL" id="CDX53514.1"/>
    </source>
</evidence>
<dbReference type="AlphaFoldDB" id="A0A0K2VTF8"/>
<accession>A0A0K2VTF8</accession>
<reference evidence="3" key="1">
    <citation type="submission" date="2014-08" db="EMBL/GenBank/DDBJ databases">
        <authorList>
            <person name="Edwards T."/>
        </authorList>
    </citation>
    <scope>NUCLEOTIDE SEQUENCE [LARGE SCALE GENOMIC DNA]</scope>
</reference>
<name>A0A0K2VTF8_MESPL</name>
<dbReference type="InterPro" id="IPR006016">
    <property type="entry name" value="UspA"/>
</dbReference>
<evidence type="ECO:0000259" key="1">
    <source>
        <dbReference type="Pfam" id="PF00582"/>
    </source>
</evidence>
<dbReference type="Proteomes" id="UP000182888">
    <property type="component" value="Unassembled WGS sequence"/>
</dbReference>